<evidence type="ECO:0000256" key="5">
    <source>
        <dbReference type="ARBA" id="ARBA00023136"/>
    </source>
</evidence>
<evidence type="ECO:0000313" key="8">
    <source>
        <dbReference type="Proteomes" id="UP001501285"/>
    </source>
</evidence>
<gene>
    <name evidence="7" type="ORF">GCM10009740_22330</name>
</gene>
<dbReference type="RefSeq" id="WP_343991262.1">
    <property type="nucleotide sequence ID" value="NZ_BAAANB010000021.1"/>
</dbReference>
<keyword evidence="2" id="KW-1003">Cell membrane</keyword>
<feature type="transmembrane region" description="Helical" evidence="6">
    <location>
        <begin position="103"/>
        <end position="125"/>
    </location>
</feature>
<evidence type="ECO:0000256" key="6">
    <source>
        <dbReference type="SAM" id="Phobius"/>
    </source>
</evidence>
<organism evidence="7 8">
    <name type="scientific">Terrabacter terrae</name>
    <dbReference type="NCBI Taxonomy" id="318434"/>
    <lineage>
        <taxon>Bacteria</taxon>
        <taxon>Bacillati</taxon>
        <taxon>Actinomycetota</taxon>
        <taxon>Actinomycetes</taxon>
        <taxon>Micrococcales</taxon>
        <taxon>Intrasporangiaceae</taxon>
        <taxon>Terrabacter</taxon>
    </lineage>
</organism>
<dbReference type="InterPro" id="IPR002293">
    <property type="entry name" value="AA/rel_permease1"/>
</dbReference>
<keyword evidence="5 6" id="KW-0472">Membrane</keyword>
<dbReference type="Pfam" id="PF13520">
    <property type="entry name" value="AA_permease_2"/>
    <property type="match status" value="1"/>
</dbReference>
<protein>
    <submittedName>
        <fullName evidence="7">APC family permease</fullName>
    </submittedName>
</protein>
<feature type="transmembrane region" description="Helical" evidence="6">
    <location>
        <begin position="298"/>
        <end position="319"/>
    </location>
</feature>
<name>A0ABN2U8H1_9MICO</name>
<feature type="transmembrane region" description="Helical" evidence="6">
    <location>
        <begin position="404"/>
        <end position="423"/>
    </location>
</feature>
<comment type="caution">
    <text evidence="7">The sequence shown here is derived from an EMBL/GenBank/DDBJ whole genome shotgun (WGS) entry which is preliminary data.</text>
</comment>
<evidence type="ECO:0000256" key="2">
    <source>
        <dbReference type="ARBA" id="ARBA00022475"/>
    </source>
</evidence>
<evidence type="ECO:0000256" key="4">
    <source>
        <dbReference type="ARBA" id="ARBA00022989"/>
    </source>
</evidence>
<proteinExistence type="predicted"/>
<dbReference type="PANTHER" id="PTHR42770:SF16">
    <property type="entry name" value="AMINO ACID PERMEASE"/>
    <property type="match status" value="1"/>
</dbReference>
<keyword evidence="8" id="KW-1185">Reference proteome</keyword>
<feature type="transmembrane region" description="Helical" evidence="6">
    <location>
        <begin position="207"/>
        <end position="226"/>
    </location>
</feature>
<feature type="transmembrane region" description="Helical" evidence="6">
    <location>
        <begin position="32"/>
        <end position="52"/>
    </location>
</feature>
<dbReference type="EMBL" id="BAAANB010000021">
    <property type="protein sequence ID" value="GAA2031887.1"/>
    <property type="molecule type" value="Genomic_DNA"/>
</dbReference>
<feature type="transmembrane region" description="Helical" evidence="6">
    <location>
        <begin position="58"/>
        <end position="79"/>
    </location>
</feature>
<dbReference type="Proteomes" id="UP001501285">
    <property type="component" value="Unassembled WGS sequence"/>
</dbReference>
<accession>A0ABN2U8H1</accession>
<feature type="transmembrane region" description="Helical" evidence="6">
    <location>
        <begin position="350"/>
        <end position="372"/>
    </location>
</feature>
<evidence type="ECO:0000256" key="3">
    <source>
        <dbReference type="ARBA" id="ARBA00022692"/>
    </source>
</evidence>
<feature type="transmembrane region" description="Helical" evidence="6">
    <location>
        <begin position="378"/>
        <end position="397"/>
    </location>
</feature>
<feature type="transmembrane region" description="Helical" evidence="6">
    <location>
        <begin position="140"/>
        <end position="160"/>
    </location>
</feature>
<dbReference type="InterPro" id="IPR050367">
    <property type="entry name" value="APC_superfamily"/>
</dbReference>
<keyword evidence="4 6" id="KW-1133">Transmembrane helix</keyword>
<comment type="subcellular location">
    <subcellularLocation>
        <location evidence="1">Cell membrane</location>
        <topology evidence="1">Multi-pass membrane protein</topology>
    </subcellularLocation>
</comment>
<evidence type="ECO:0000313" key="7">
    <source>
        <dbReference type="EMBL" id="GAA2031887.1"/>
    </source>
</evidence>
<feature type="transmembrane region" description="Helical" evidence="6">
    <location>
        <begin position="429"/>
        <end position="447"/>
    </location>
</feature>
<keyword evidence="3 6" id="KW-0812">Transmembrane</keyword>
<sequence length="490" mass="52329">MSNFDSHTLGEGDLTEFGYKQELNRGLSTTDLLIYGLVFMVPIAPWAIYGTVYNEAKGMVPLVYLIGLVAMIFTALSYAQMSRAFPIAGSVYAYVGRGMHPKLGFIAGWTILLDYLLVPTLLYVFAAESMSGIFPAVPKWAWILVFLAMNTAINYVGISFTAIVNRLFLTAEVLFIVIFAVMAIVAIAHGTGGAHVTTKPIFDSANFSAPLVGTALSIAVLSFLGFDGIATLAEESKGGHRSAGKAMIGGLFLVAFFFISQTWLAGMLIPNTTSFPEAEAGNAFFDIVGKISNNGWQIAFLAMNALAVGIANAVAAQSATSRLLFSMSRDGQLPRFLAHVNTRSKVPERAILLVAGITLVLGLFFVGQIGLITSLVNFGALTSFLLLHLSVMTYYGVRRKSRNVVLHWVGPVIGFLIIGFVLWNAEPAAKIGGLAWLVIGIGVLAYYSRKGIGILPEHRADAADTADAAEAADTSQVATAGFRTAADRKG</sequence>
<feature type="transmembrane region" description="Helical" evidence="6">
    <location>
        <begin position="247"/>
        <end position="269"/>
    </location>
</feature>
<dbReference type="PANTHER" id="PTHR42770">
    <property type="entry name" value="AMINO ACID TRANSPORTER-RELATED"/>
    <property type="match status" value="1"/>
</dbReference>
<dbReference type="Gene3D" id="1.20.1740.10">
    <property type="entry name" value="Amino acid/polyamine transporter I"/>
    <property type="match status" value="1"/>
</dbReference>
<evidence type="ECO:0000256" key="1">
    <source>
        <dbReference type="ARBA" id="ARBA00004651"/>
    </source>
</evidence>
<reference evidence="7 8" key="1">
    <citation type="journal article" date="2019" name="Int. J. Syst. Evol. Microbiol.">
        <title>The Global Catalogue of Microorganisms (GCM) 10K type strain sequencing project: providing services to taxonomists for standard genome sequencing and annotation.</title>
        <authorList>
            <consortium name="The Broad Institute Genomics Platform"/>
            <consortium name="The Broad Institute Genome Sequencing Center for Infectious Disease"/>
            <person name="Wu L."/>
            <person name="Ma J."/>
        </authorList>
    </citation>
    <scope>NUCLEOTIDE SEQUENCE [LARGE SCALE GENOMIC DNA]</scope>
    <source>
        <strain evidence="7 8">JCM 14283</strain>
    </source>
</reference>
<feature type="transmembrane region" description="Helical" evidence="6">
    <location>
        <begin position="167"/>
        <end position="187"/>
    </location>
</feature>
<dbReference type="PIRSF" id="PIRSF006060">
    <property type="entry name" value="AA_transporter"/>
    <property type="match status" value="1"/>
</dbReference>